<dbReference type="Proteomes" id="UP000295680">
    <property type="component" value="Unassembled WGS sequence"/>
</dbReference>
<accession>A0A4R2JI71</accession>
<proteinExistence type="predicted"/>
<comment type="subcellular location">
    <subcellularLocation>
        <location evidence="1">Cell membrane</location>
        <topology evidence="1">Single-pass membrane protein</topology>
    </subcellularLocation>
</comment>
<sequence length="87" mass="9372">MIPGSARALPDVSEPPATQAYGMNETQVRKLRRSRSDRMVAGVCGGWARMLGMDAALLRILLVAATILGLGTGAILYLICWVLMPEE</sequence>
<dbReference type="Pfam" id="PF04024">
    <property type="entry name" value="PspC"/>
    <property type="match status" value="1"/>
</dbReference>
<name>A0A4R2JI71_9PSEU</name>
<dbReference type="PANTHER" id="PTHR33885">
    <property type="entry name" value="PHAGE SHOCK PROTEIN C"/>
    <property type="match status" value="1"/>
</dbReference>
<feature type="domain" description="Phage shock protein PspC N-terminal" evidence="7">
    <location>
        <begin position="29"/>
        <end position="87"/>
    </location>
</feature>
<dbReference type="GO" id="GO:0005886">
    <property type="term" value="C:plasma membrane"/>
    <property type="evidence" value="ECO:0007669"/>
    <property type="project" value="UniProtKB-SubCell"/>
</dbReference>
<keyword evidence="2" id="KW-1003">Cell membrane</keyword>
<keyword evidence="5 6" id="KW-0472">Membrane</keyword>
<dbReference type="InterPro" id="IPR052027">
    <property type="entry name" value="PspC"/>
</dbReference>
<dbReference type="PANTHER" id="PTHR33885:SF3">
    <property type="entry name" value="PHAGE SHOCK PROTEIN C"/>
    <property type="match status" value="1"/>
</dbReference>
<evidence type="ECO:0000256" key="1">
    <source>
        <dbReference type="ARBA" id="ARBA00004162"/>
    </source>
</evidence>
<protein>
    <submittedName>
        <fullName evidence="8">Phage shock protein C (PspC) family protein</fullName>
    </submittedName>
</protein>
<dbReference type="EMBL" id="SLWS01000005">
    <property type="protein sequence ID" value="TCO58092.1"/>
    <property type="molecule type" value="Genomic_DNA"/>
</dbReference>
<evidence type="ECO:0000256" key="2">
    <source>
        <dbReference type="ARBA" id="ARBA00022475"/>
    </source>
</evidence>
<evidence type="ECO:0000313" key="9">
    <source>
        <dbReference type="Proteomes" id="UP000295680"/>
    </source>
</evidence>
<evidence type="ECO:0000259" key="7">
    <source>
        <dbReference type="Pfam" id="PF04024"/>
    </source>
</evidence>
<evidence type="ECO:0000313" key="8">
    <source>
        <dbReference type="EMBL" id="TCO58092.1"/>
    </source>
</evidence>
<keyword evidence="9" id="KW-1185">Reference proteome</keyword>
<keyword evidence="3 6" id="KW-0812">Transmembrane</keyword>
<keyword evidence="4 6" id="KW-1133">Transmembrane helix</keyword>
<evidence type="ECO:0000256" key="5">
    <source>
        <dbReference type="ARBA" id="ARBA00023136"/>
    </source>
</evidence>
<evidence type="ECO:0000256" key="4">
    <source>
        <dbReference type="ARBA" id="ARBA00022989"/>
    </source>
</evidence>
<comment type="caution">
    <text evidence="8">The sequence shown here is derived from an EMBL/GenBank/DDBJ whole genome shotgun (WGS) entry which is preliminary data.</text>
</comment>
<gene>
    <name evidence="8" type="ORF">EV192_105157</name>
</gene>
<dbReference type="AlphaFoldDB" id="A0A4R2JI71"/>
<evidence type="ECO:0000256" key="6">
    <source>
        <dbReference type="SAM" id="Phobius"/>
    </source>
</evidence>
<reference evidence="8 9" key="1">
    <citation type="submission" date="2019-03" db="EMBL/GenBank/DDBJ databases">
        <title>Genomic Encyclopedia of Type Strains, Phase IV (KMG-IV): sequencing the most valuable type-strain genomes for metagenomic binning, comparative biology and taxonomic classification.</title>
        <authorList>
            <person name="Goeker M."/>
        </authorList>
    </citation>
    <scope>NUCLEOTIDE SEQUENCE [LARGE SCALE GENOMIC DNA]</scope>
    <source>
        <strain evidence="8 9">DSM 45934</strain>
    </source>
</reference>
<feature type="transmembrane region" description="Helical" evidence="6">
    <location>
        <begin position="56"/>
        <end position="84"/>
    </location>
</feature>
<organism evidence="8 9">
    <name type="scientific">Actinocrispum wychmicini</name>
    <dbReference type="NCBI Taxonomy" id="1213861"/>
    <lineage>
        <taxon>Bacteria</taxon>
        <taxon>Bacillati</taxon>
        <taxon>Actinomycetota</taxon>
        <taxon>Actinomycetes</taxon>
        <taxon>Pseudonocardiales</taxon>
        <taxon>Pseudonocardiaceae</taxon>
        <taxon>Actinocrispum</taxon>
    </lineage>
</organism>
<evidence type="ECO:0000256" key="3">
    <source>
        <dbReference type="ARBA" id="ARBA00022692"/>
    </source>
</evidence>
<dbReference type="InterPro" id="IPR007168">
    <property type="entry name" value="Phageshock_PspC_N"/>
</dbReference>